<dbReference type="OMA" id="FHESTHG"/>
<keyword evidence="1" id="KW-0472">Membrane</keyword>
<evidence type="ECO:0000313" key="3">
    <source>
        <dbReference type="Proteomes" id="UP000013827"/>
    </source>
</evidence>
<evidence type="ECO:0008006" key="4">
    <source>
        <dbReference type="Google" id="ProtNLM"/>
    </source>
</evidence>
<dbReference type="STRING" id="2903.R1DAP5"/>
<dbReference type="KEGG" id="ehx:EMIHUDRAFT_217979"/>
<proteinExistence type="predicted"/>
<name>A0A0D3I9M6_EMIH1</name>
<evidence type="ECO:0000256" key="1">
    <source>
        <dbReference type="SAM" id="Phobius"/>
    </source>
</evidence>
<keyword evidence="3" id="KW-1185">Reference proteome</keyword>
<dbReference type="AlphaFoldDB" id="A0A0D3I9M6"/>
<dbReference type="RefSeq" id="XP_005760390.1">
    <property type="nucleotide sequence ID" value="XM_005760333.1"/>
</dbReference>
<evidence type="ECO:0000313" key="2">
    <source>
        <dbReference type="EnsemblProtists" id="EOD07961"/>
    </source>
</evidence>
<accession>A0A0D3I9M6</accession>
<dbReference type="Proteomes" id="UP000013827">
    <property type="component" value="Unassembled WGS sequence"/>
</dbReference>
<sequence length="127" mass="14024">MTAASTSRVATTHKLERARPDLFQRSDAIGLRHLCGHLSLLALTAAALAVCCTTASALAGRCWPLAVLAHSVVLSHLYMPFHESTHGTAFESAWLCQLVAWPLGLLIFMNADSFKWFHREHHEFTQA</sequence>
<dbReference type="HOGENOM" id="CLU_1974702_0_0_1"/>
<keyword evidence="1" id="KW-0812">Transmembrane</keyword>
<feature type="transmembrane region" description="Helical" evidence="1">
    <location>
        <begin position="93"/>
        <end position="111"/>
    </location>
</feature>
<organism evidence="2 3">
    <name type="scientific">Emiliania huxleyi (strain CCMP1516)</name>
    <dbReference type="NCBI Taxonomy" id="280463"/>
    <lineage>
        <taxon>Eukaryota</taxon>
        <taxon>Haptista</taxon>
        <taxon>Haptophyta</taxon>
        <taxon>Prymnesiophyceae</taxon>
        <taxon>Isochrysidales</taxon>
        <taxon>Noelaerhabdaceae</taxon>
        <taxon>Emiliania</taxon>
    </lineage>
</organism>
<reference evidence="3" key="1">
    <citation type="journal article" date="2013" name="Nature">
        <title>Pan genome of the phytoplankton Emiliania underpins its global distribution.</title>
        <authorList>
            <person name="Read B.A."/>
            <person name="Kegel J."/>
            <person name="Klute M.J."/>
            <person name="Kuo A."/>
            <person name="Lefebvre S.C."/>
            <person name="Maumus F."/>
            <person name="Mayer C."/>
            <person name="Miller J."/>
            <person name="Monier A."/>
            <person name="Salamov A."/>
            <person name="Young J."/>
            <person name="Aguilar M."/>
            <person name="Claverie J.M."/>
            <person name="Frickenhaus S."/>
            <person name="Gonzalez K."/>
            <person name="Herman E.K."/>
            <person name="Lin Y.C."/>
            <person name="Napier J."/>
            <person name="Ogata H."/>
            <person name="Sarno A.F."/>
            <person name="Shmutz J."/>
            <person name="Schroeder D."/>
            <person name="de Vargas C."/>
            <person name="Verret F."/>
            <person name="von Dassow P."/>
            <person name="Valentin K."/>
            <person name="Van de Peer Y."/>
            <person name="Wheeler G."/>
            <person name="Dacks J.B."/>
            <person name="Delwiche C.F."/>
            <person name="Dyhrman S.T."/>
            <person name="Glockner G."/>
            <person name="John U."/>
            <person name="Richards T."/>
            <person name="Worden A.Z."/>
            <person name="Zhang X."/>
            <person name="Grigoriev I.V."/>
            <person name="Allen A.E."/>
            <person name="Bidle K."/>
            <person name="Borodovsky M."/>
            <person name="Bowler C."/>
            <person name="Brownlee C."/>
            <person name="Cock J.M."/>
            <person name="Elias M."/>
            <person name="Gladyshev V.N."/>
            <person name="Groth M."/>
            <person name="Guda C."/>
            <person name="Hadaegh A."/>
            <person name="Iglesias-Rodriguez M.D."/>
            <person name="Jenkins J."/>
            <person name="Jones B.M."/>
            <person name="Lawson T."/>
            <person name="Leese F."/>
            <person name="Lindquist E."/>
            <person name="Lobanov A."/>
            <person name="Lomsadze A."/>
            <person name="Malik S.B."/>
            <person name="Marsh M.E."/>
            <person name="Mackinder L."/>
            <person name="Mock T."/>
            <person name="Mueller-Roeber B."/>
            <person name="Pagarete A."/>
            <person name="Parker M."/>
            <person name="Probert I."/>
            <person name="Quesneville H."/>
            <person name="Raines C."/>
            <person name="Rensing S.A."/>
            <person name="Riano-Pachon D.M."/>
            <person name="Richier S."/>
            <person name="Rokitta S."/>
            <person name="Shiraiwa Y."/>
            <person name="Soanes D.M."/>
            <person name="van der Giezen M."/>
            <person name="Wahlund T.M."/>
            <person name="Williams B."/>
            <person name="Wilson W."/>
            <person name="Wolfe G."/>
            <person name="Wurch L.L."/>
        </authorList>
    </citation>
    <scope>NUCLEOTIDE SEQUENCE</scope>
</reference>
<protein>
    <recommendedName>
        <fullName evidence="4">Fatty acid desaturase domain-containing protein</fullName>
    </recommendedName>
</protein>
<dbReference type="PaxDb" id="2903-EOD07961"/>
<dbReference type="EnsemblProtists" id="EOD07961">
    <property type="protein sequence ID" value="EOD07961"/>
    <property type="gene ID" value="EMIHUDRAFT_217979"/>
</dbReference>
<feature type="transmembrane region" description="Helical" evidence="1">
    <location>
        <begin position="34"/>
        <end position="57"/>
    </location>
</feature>
<dbReference type="GeneID" id="17254082"/>
<keyword evidence="1" id="KW-1133">Transmembrane helix</keyword>
<reference evidence="2" key="2">
    <citation type="submission" date="2024-10" db="UniProtKB">
        <authorList>
            <consortium name="EnsemblProtists"/>
        </authorList>
    </citation>
    <scope>IDENTIFICATION</scope>
</reference>